<sequence length="69" mass="8278">KVWDFVLTLREEVRWIWGSSWGLGKILFLLGRYMTWAEVILAVCLILILRTWAIWKRSRRVLCGLLIIF</sequence>
<evidence type="ECO:0000256" key="1">
    <source>
        <dbReference type="SAM" id="Phobius"/>
    </source>
</evidence>
<evidence type="ECO:0000259" key="2">
    <source>
        <dbReference type="Pfam" id="PF20151"/>
    </source>
</evidence>
<dbReference type="InParanoid" id="A0A165E8E6"/>
<name>A0A165E8E6_EXIGL</name>
<feature type="non-terminal residue" evidence="3">
    <location>
        <position position="1"/>
    </location>
</feature>
<dbReference type="OrthoDB" id="2668325at2759"/>
<organism evidence="3 4">
    <name type="scientific">Exidia glandulosa HHB12029</name>
    <dbReference type="NCBI Taxonomy" id="1314781"/>
    <lineage>
        <taxon>Eukaryota</taxon>
        <taxon>Fungi</taxon>
        <taxon>Dikarya</taxon>
        <taxon>Basidiomycota</taxon>
        <taxon>Agaricomycotina</taxon>
        <taxon>Agaricomycetes</taxon>
        <taxon>Auriculariales</taxon>
        <taxon>Exidiaceae</taxon>
        <taxon>Exidia</taxon>
    </lineage>
</organism>
<gene>
    <name evidence="3" type="ORF">EXIGLDRAFT_587720</name>
</gene>
<feature type="transmembrane region" description="Helical" evidence="1">
    <location>
        <begin position="33"/>
        <end position="52"/>
    </location>
</feature>
<keyword evidence="4" id="KW-1185">Reference proteome</keyword>
<keyword evidence="1" id="KW-0812">Transmembrane</keyword>
<proteinExistence type="predicted"/>
<keyword evidence="1" id="KW-1133">Transmembrane helix</keyword>
<reference evidence="3 4" key="1">
    <citation type="journal article" date="2016" name="Mol. Biol. Evol.">
        <title>Comparative Genomics of Early-Diverging Mushroom-Forming Fungi Provides Insights into the Origins of Lignocellulose Decay Capabilities.</title>
        <authorList>
            <person name="Nagy L.G."/>
            <person name="Riley R."/>
            <person name="Tritt A."/>
            <person name="Adam C."/>
            <person name="Daum C."/>
            <person name="Floudas D."/>
            <person name="Sun H."/>
            <person name="Yadav J.S."/>
            <person name="Pangilinan J."/>
            <person name="Larsson K.H."/>
            <person name="Matsuura K."/>
            <person name="Barry K."/>
            <person name="Labutti K."/>
            <person name="Kuo R."/>
            <person name="Ohm R.A."/>
            <person name="Bhattacharya S.S."/>
            <person name="Shirouzu T."/>
            <person name="Yoshinaga Y."/>
            <person name="Martin F.M."/>
            <person name="Grigoriev I.V."/>
            <person name="Hibbett D.S."/>
        </authorList>
    </citation>
    <scope>NUCLEOTIDE SEQUENCE [LARGE SCALE GENOMIC DNA]</scope>
    <source>
        <strain evidence="3 4">HHB12029</strain>
    </source>
</reference>
<evidence type="ECO:0000313" key="4">
    <source>
        <dbReference type="Proteomes" id="UP000077266"/>
    </source>
</evidence>
<feature type="domain" description="DUF6533" evidence="2">
    <location>
        <begin position="2"/>
        <end position="35"/>
    </location>
</feature>
<protein>
    <recommendedName>
        <fullName evidence="2">DUF6533 domain-containing protein</fullName>
    </recommendedName>
</protein>
<dbReference type="AlphaFoldDB" id="A0A165E8E6"/>
<dbReference type="Pfam" id="PF20151">
    <property type="entry name" value="DUF6533"/>
    <property type="match status" value="1"/>
</dbReference>
<dbReference type="Proteomes" id="UP000077266">
    <property type="component" value="Unassembled WGS sequence"/>
</dbReference>
<evidence type="ECO:0000313" key="3">
    <source>
        <dbReference type="EMBL" id="KZV86307.1"/>
    </source>
</evidence>
<dbReference type="EMBL" id="KV426160">
    <property type="protein sequence ID" value="KZV86307.1"/>
    <property type="molecule type" value="Genomic_DNA"/>
</dbReference>
<accession>A0A165E8E6</accession>
<feature type="non-terminal residue" evidence="3">
    <location>
        <position position="69"/>
    </location>
</feature>
<dbReference type="InterPro" id="IPR045340">
    <property type="entry name" value="DUF6533"/>
</dbReference>
<keyword evidence="1" id="KW-0472">Membrane</keyword>